<sequence>MRISTSSLYQNAVTNFNNMQAAIATSINEVDSGISLTSPSVDPAAAAQVLVAGQASAVNTQFGVNRQNATNALSTSDGVLSGVTNMMQSLESLVVEAGNGSLAPSDRATVAQQFQSGISQLMNLANSTDSNGNYMFSGSTSGVQPYTVTSNGGQYNGNQETQMLQVDSSQQLPVTVVGSSIFGNIQVSPNAYFGIPNAANVSTATISSGTVTNAALVTDDNYSVTFTSPTAYNVTDTSTGAAISTNNVYTSGAPITIGGVQFNVTNGAGPTGVPVAGDQFAVQPGNQNIFQALTNIMTALNKPTVTAADQTNLANSVAQANTSISASLNNVLDVRDQLGNSMQQITSLNSVGTTVDLAYQTTISNLQDANYAQVISQLSEEQFTYQAAQKAFAATSQLSLISMLPVA</sequence>
<evidence type="ECO:0000256" key="3">
    <source>
        <dbReference type="ARBA" id="ARBA00005709"/>
    </source>
</evidence>
<dbReference type="Pfam" id="PF00669">
    <property type="entry name" value="Flagellin_N"/>
    <property type="match status" value="1"/>
</dbReference>
<reference evidence="6 7" key="1">
    <citation type="submission" date="2018-02" db="EMBL/GenBank/DDBJ databases">
        <title>Solimicrobium silvestre gen. nov., sp. nov., isolated from alpine forest soil.</title>
        <authorList>
            <person name="Margesin R."/>
            <person name="Albuquerque L."/>
            <person name="Zhang D.-C."/>
            <person name="Froufe H.J.C."/>
            <person name="Severino R."/>
            <person name="Roxo I."/>
            <person name="Egas C."/>
            <person name="Da Costa M.S."/>
        </authorList>
    </citation>
    <scope>NUCLEOTIDE SEQUENCE [LARGE SCALE GENOMIC DNA]</scope>
    <source>
        <strain evidence="6 7">S20-91</strain>
    </source>
</reference>
<comment type="similarity">
    <text evidence="3">Belongs to the bacterial flagellin family.</text>
</comment>
<keyword evidence="6" id="KW-0969">Cilium</keyword>
<feature type="domain" description="Flagellin N-terminal" evidence="5">
    <location>
        <begin position="3"/>
        <end position="139"/>
    </location>
</feature>
<proteinExistence type="inferred from homology"/>
<evidence type="ECO:0000259" key="5">
    <source>
        <dbReference type="Pfam" id="PF00669"/>
    </source>
</evidence>
<keyword evidence="6" id="KW-0966">Cell projection</keyword>
<dbReference type="PANTHER" id="PTHR42792">
    <property type="entry name" value="FLAGELLIN"/>
    <property type="match status" value="1"/>
</dbReference>
<dbReference type="GO" id="GO:0071973">
    <property type="term" value="P:bacterial-type flagellum-dependent cell motility"/>
    <property type="evidence" value="ECO:0007669"/>
    <property type="project" value="InterPro"/>
</dbReference>
<keyword evidence="6" id="KW-0282">Flagellum</keyword>
<dbReference type="GO" id="GO:0005198">
    <property type="term" value="F:structural molecule activity"/>
    <property type="evidence" value="ECO:0007669"/>
    <property type="project" value="InterPro"/>
</dbReference>
<dbReference type="InterPro" id="IPR001029">
    <property type="entry name" value="Flagellin_N"/>
</dbReference>
<dbReference type="NCBIfam" id="TIGR02550">
    <property type="entry name" value="flagell_flgL"/>
    <property type="match status" value="1"/>
</dbReference>
<dbReference type="InterPro" id="IPR013384">
    <property type="entry name" value="Flagell_FlgL"/>
</dbReference>
<evidence type="ECO:0000256" key="4">
    <source>
        <dbReference type="ARBA" id="ARBA00023143"/>
    </source>
</evidence>
<dbReference type="EMBL" id="PUGF01000018">
    <property type="protein sequence ID" value="PRC91820.1"/>
    <property type="molecule type" value="Genomic_DNA"/>
</dbReference>
<dbReference type="OrthoDB" id="9768249at2"/>
<gene>
    <name evidence="6" type="ORF">S2091_3376</name>
</gene>
<dbReference type="Proteomes" id="UP000237839">
    <property type="component" value="Unassembled WGS sequence"/>
</dbReference>
<dbReference type="GO" id="GO:0009424">
    <property type="term" value="C:bacterial-type flagellum hook"/>
    <property type="evidence" value="ECO:0007669"/>
    <property type="project" value="InterPro"/>
</dbReference>
<evidence type="ECO:0000313" key="7">
    <source>
        <dbReference type="Proteomes" id="UP000237839"/>
    </source>
</evidence>
<dbReference type="GO" id="GO:0005576">
    <property type="term" value="C:extracellular region"/>
    <property type="evidence" value="ECO:0007669"/>
    <property type="project" value="UniProtKB-SubCell"/>
</dbReference>
<protein>
    <submittedName>
        <fullName evidence="6">Flagellar hook-associated protein 3</fullName>
    </submittedName>
</protein>
<keyword evidence="7" id="KW-1185">Reference proteome</keyword>
<comment type="subcellular location">
    <subcellularLocation>
        <location evidence="1">Bacterial flagellum</location>
    </subcellularLocation>
    <subcellularLocation>
        <location evidence="2">Secreted</location>
    </subcellularLocation>
</comment>
<keyword evidence="4" id="KW-0975">Bacterial flagellum</keyword>
<evidence type="ECO:0000256" key="2">
    <source>
        <dbReference type="ARBA" id="ARBA00004613"/>
    </source>
</evidence>
<comment type="caution">
    <text evidence="6">The sequence shown here is derived from an EMBL/GenBank/DDBJ whole genome shotgun (WGS) entry which is preliminary data.</text>
</comment>
<dbReference type="RefSeq" id="WP_105533129.1">
    <property type="nucleotide sequence ID" value="NZ_PUGF01000018.1"/>
</dbReference>
<dbReference type="SUPFAM" id="SSF64518">
    <property type="entry name" value="Phase 1 flagellin"/>
    <property type="match status" value="1"/>
</dbReference>
<evidence type="ECO:0000313" key="6">
    <source>
        <dbReference type="EMBL" id="PRC91820.1"/>
    </source>
</evidence>
<dbReference type="PANTHER" id="PTHR42792:SF1">
    <property type="entry name" value="FLAGELLAR HOOK-ASSOCIATED PROTEIN 3"/>
    <property type="match status" value="1"/>
</dbReference>
<organism evidence="6 7">
    <name type="scientific">Solimicrobium silvestre</name>
    <dbReference type="NCBI Taxonomy" id="2099400"/>
    <lineage>
        <taxon>Bacteria</taxon>
        <taxon>Pseudomonadati</taxon>
        <taxon>Pseudomonadota</taxon>
        <taxon>Betaproteobacteria</taxon>
        <taxon>Burkholderiales</taxon>
        <taxon>Oxalobacteraceae</taxon>
        <taxon>Solimicrobium</taxon>
    </lineage>
</organism>
<dbReference type="Gene3D" id="1.20.1330.10">
    <property type="entry name" value="f41 fragment of flagellin, N-terminal domain"/>
    <property type="match status" value="2"/>
</dbReference>
<name>A0A2S9GVT3_9BURK</name>
<dbReference type="InterPro" id="IPR001492">
    <property type="entry name" value="Flagellin"/>
</dbReference>
<evidence type="ECO:0000256" key="1">
    <source>
        <dbReference type="ARBA" id="ARBA00004365"/>
    </source>
</evidence>
<accession>A0A2S9GVT3</accession>
<dbReference type="AlphaFoldDB" id="A0A2S9GVT3"/>